<dbReference type="RefSeq" id="WP_407590924.1">
    <property type="nucleotide sequence ID" value="NZ_JBHDIY010000002.1"/>
</dbReference>
<comment type="caution">
    <text evidence="2">The sequence shown here is derived from an EMBL/GenBank/DDBJ whole genome shotgun (WGS) entry which is preliminary data.</text>
</comment>
<feature type="chain" id="PRO_5045459995" evidence="1">
    <location>
        <begin position="24"/>
        <end position="77"/>
    </location>
</feature>
<dbReference type="Proteomes" id="UP001627408">
    <property type="component" value="Unassembled WGS sequence"/>
</dbReference>
<evidence type="ECO:0000313" key="3">
    <source>
        <dbReference type="Proteomes" id="UP001627408"/>
    </source>
</evidence>
<sequence length="77" mass="7434">MKKTLRTVSIAALGTVFSTAAFAQDIPLNILVAGSTGGESVQGQAVGSLNAASSTTASVASAASMLVVSTASSTSTN</sequence>
<dbReference type="EMBL" id="JBHDIY010000002">
    <property type="protein sequence ID" value="MFL4469154.1"/>
    <property type="molecule type" value="Genomic_DNA"/>
</dbReference>
<feature type="signal peptide" evidence="1">
    <location>
        <begin position="1"/>
        <end position="23"/>
    </location>
</feature>
<keyword evidence="1" id="KW-0732">Signal</keyword>
<evidence type="ECO:0000256" key="1">
    <source>
        <dbReference type="SAM" id="SignalP"/>
    </source>
</evidence>
<keyword evidence="3" id="KW-1185">Reference proteome</keyword>
<protein>
    <submittedName>
        <fullName evidence="2">Uncharacterized protein</fullName>
    </submittedName>
</protein>
<name>A0ABW8UR14_9RHOB</name>
<proteinExistence type="predicted"/>
<accession>A0ABW8UR14</accession>
<gene>
    <name evidence="2" type="ORF">ACERZ8_04455</name>
</gene>
<reference evidence="2 3" key="1">
    <citation type="submission" date="2024-08" db="EMBL/GenBank/DDBJ databases">
        <title>Tateyamaria sp. nov., isolated from marine algae.</title>
        <authorList>
            <person name="Choi B.J."/>
            <person name="Kim J.M."/>
            <person name="Lee J.K."/>
            <person name="Choi D.G."/>
            <person name="Bayburt H."/>
            <person name="Baek J.H."/>
            <person name="Han D.M."/>
            <person name="Jeon C.O."/>
        </authorList>
    </citation>
    <scope>NUCLEOTIDE SEQUENCE [LARGE SCALE GENOMIC DNA]</scope>
    <source>
        <strain evidence="2 3">KMU-156</strain>
    </source>
</reference>
<evidence type="ECO:0000313" key="2">
    <source>
        <dbReference type="EMBL" id="MFL4469154.1"/>
    </source>
</evidence>
<organism evidence="2 3">
    <name type="scientific">Tateyamaria armeniaca</name>
    <dbReference type="NCBI Taxonomy" id="2518930"/>
    <lineage>
        <taxon>Bacteria</taxon>
        <taxon>Pseudomonadati</taxon>
        <taxon>Pseudomonadota</taxon>
        <taxon>Alphaproteobacteria</taxon>
        <taxon>Rhodobacterales</taxon>
        <taxon>Roseobacteraceae</taxon>
        <taxon>Tateyamaria</taxon>
    </lineage>
</organism>